<accession>A0A4R4T924</accession>
<gene>
    <name evidence="4" type="ORF">E1283_18105</name>
</gene>
<dbReference type="AlphaFoldDB" id="A0A4R4T924"/>
<comment type="caution">
    <text evidence="4">The sequence shown here is derived from an EMBL/GenBank/DDBJ whole genome shotgun (WGS) entry which is preliminary data.</text>
</comment>
<dbReference type="Gene3D" id="3.90.180.10">
    <property type="entry name" value="Medium-chain alcohol dehydrogenases, catalytic domain"/>
    <property type="match status" value="1"/>
</dbReference>
<dbReference type="InterPro" id="IPR013154">
    <property type="entry name" value="ADH-like_N"/>
</dbReference>
<keyword evidence="5" id="KW-1185">Reference proteome</keyword>
<organism evidence="4 5">
    <name type="scientific">Streptomyces hainanensis</name>
    <dbReference type="NCBI Taxonomy" id="402648"/>
    <lineage>
        <taxon>Bacteria</taxon>
        <taxon>Bacillati</taxon>
        <taxon>Actinomycetota</taxon>
        <taxon>Actinomycetes</taxon>
        <taxon>Kitasatosporales</taxon>
        <taxon>Streptomycetaceae</taxon>
        <taxon>Streptomyces</taxon>
    </lineage>
</organism>
<dbReference type="PROSITE" id="PS00059">
    <property type="entry name" value="ADH_ZINC"/>
    <property type="match status" value="1"/>
</dbReference>
<dbReference type="InterPro" id="IPR011032">
    <property type="entry name" value="GroES-like_sf"/>
</dbReference>
<protein>
    <recommendedName>
        <fullName evidence="3">Alcohol dehydrogenase-like N-terminal domain-containing protein</fullName>
    </recommendedName>
</protein>
<dbReference type="Pfam" id="PF08240">
    <property type="entry name" value="ADH_N"/>
    <property type="match status" value="1"/>
</dbReference>
<evidence type="ECO:0000313" key="4">
    <source>
        <dbReference type="EMBL" id="TDC73778.1"/>
    </source>
</evidence>
<dbReference type="SUPFAM" id="SSF50129">
    <property type="entry name" value="GroES-like"/>
    <property type="match status" value="1"/>
</dbReference>
<name>A0A4R4T924_9ACTN</name>
<feature type="domain" description="Alcohol dehydrogenase-like N-terminal" evidence="3">
    <location>
        <begin position="14"/>
        <end position="42"/>
    </location>
</feature>
<keyword evidence="1" id="KW-0560">Oxidoreductase</keyword>
<dbReference type="InterPro" id="IPR002328">
    <property type="entry name" value="ADH_Zn_CS"/>
</dbReference>
<reference evidence="4 5" key="1">
    <citation type="submission" date="2019-03" db="EMBL/GenBank/DDBJ databases">
        <title>Draft genome sequences of novel Actinobacteria.</title>
        <authorList>
            <person name="Sahin N."/>
            <person name="Ay H."/>
            <person name="Saygin H."/>
        </authorList>
    </citation>
    <scope>NUCLEOTIDE SEQUENCE [LARGE SCALE GENOMIC DNA]</scope>
    <source>
        <strain evidence="4 5">DSM 41900</strain>
    </source>
</reference>
<sequence length="44" mass="4615">MRAPHALRADEGEAGRPLVPGHEFTGVVTETGPEVTRFSVGDPA</sequence>
<evidence type="ECO:0000259" key="3">
    <source>
        <dbReference type="Pfam" id="PF08240"/>
    </source>
</evidence>
<proteinExistence type="predicted"/>
<evidence type="ECO:0000256" key="2">
    <source>
        <dbReference type="SAM" id="MobiDB-lite"/>
    </source>
</evidence>
<dbReference type="Proteomes" id="UP000295345">
    <property type="component" value="Unassembled WGS sequence"/>
</dbReference>
<evidence type="ECO:0000256" key="1">
    <source>
        <dbReference type="ARBA" id="ARBA00023002"/>
    </source>
</evidence>
<dbReference type="EMBL" id="SMKI01000183">
    <property type="protein sequence ID" value="TDC73778.1"/>
    <property type="molecule type" value="Genomic_DNA"/>
</dbReference>
<dbReference type="GO" id="GO:0016491">
    <property type="term" value="F:oxidoreductase activity"/>
    <property type="evidence" value="ECO:0007669"/>
    <property type="project" value="UniProtKB-KW"/>
</dbReference>
<evidence type="ECO:0000313" key="5">
    <source>
        <dbReference type="Proteomes" id="UP000295345"/>
    </source>
</evidence>
<feature type="region of interest" description="Disordered" evidence="2">
    <location>
        <begin position="1"/>
        <end position="25"/>
    </location>
</feature>
<dbReference type="GO" id="GO:0008270">
    <property type="term" value="F:zinc ion binding"/>
    <property type="evidence" value="ECO:0007669"/>
    <property type="project" value="InterPro"/>
</dbReference>